<dbReference type="Proteomes" id="UP000178017">
    <property type="component" value="Unassembled WGS sequence"/>
</dbReference>
<comment type="caution">
    <text evidence="1">The sequence shown here is derived from an EMBL/GenBank/DDBJ whole genome shotgun (WGS) entry which is preliminary data.</text>
</comment>
<evidence type="ECO:0000313" key="2">
    <source>
        <dbReference type="Proteomes" id="UP000178017"/>
    </source>
</evidence>
<dbReference type="EMBL" id="MFDO01000008">
    <property type="protein sequence ID" value="OGE65766.1"/>
    <property type="molecule type" value="Genomic_DNA"/>
</dbReference>
<organism evidence="1 2">
    <name type="scientific">Candidatus Daviesbacteria bacterium RIFCSPLOWO2_01_FULL_40_24</name>
    <dbReference type="NCBI Taxonomy" id="1797787"/>
    <lineage>
        <taxon>Bacteria</taxon>
        <taxon>Candidatus Daviesiibacteriota</taxon>
    </lineage>
</organism>
<reference evidence="1 2" key="1">
    <citation type="journal article" date="2016" name="Nat. Commun.">
        <title>Thousands of microbial genomes shed light on interconnected biogeochemical processes in an aquifer system.</title>
        <authorList>
            <person name="Anantharaman K."/>
            <person name="Brown C.T."/>
            <person name="Hug L.A."/>
            <person name="Sharon I."/>
            <person name="Castelle C.J."/>
            <person name="Probst A.J."/>
            <person name="Thomas B.C."/>
            <person name="Singh A."/>
            <person name="Wilkins M.J."/>
            <person name="Karaoz U."/>
            <person name="Brodie E.L."/>
            <person name="Williams K.H."/>
            <person name="Hubbard S.S."/>
            <person name="Banfield J.F."/>
        </authorList>
    </citation>
    <scope>NUCLEOTIDE SEQUENCE [LARGE SCALE GENOMIC DNA]</scope>
</reference>
<accession>A0A1F5MK56</accession>
<name>A0A1F5MK56_9BACT</name>
<gene>
    <name evidence="1" type="ORF">A3B49_00060</name>
</gene>
<proteinExistence type="predicted"/>
<protein>
    <submittedName>
        <fullName evidence="1">Uncharacterized protein</fullName>
    </submittedName>
</protein>
<sequence length="93" mass="10458">MTNEDLESIRGIIQSELEPIKETLEQHTGILAQHTGILEQHTQKLDALTADVIDLQDTTKAIWDKLSLLEEKQNSEINEIRTHVGLVANSETL</sequence>
<dbReference type="AlphaFoldDB" id="A0A1F5MK56"/>
<evidence type="ECO:0000313" key="1">
    <source>
        <dbReference type="EMBL" id="OGE65766.1"/>
    </source>
</evidence>